<keyword evidence="2" id="KW-1185">Reference proteome</keyword>
<proteinExistence type="predicted"/>
<gene>
    <name evidence="1" type="ORF">GCM10010969_22450</name>
</gene>
<dbReference type="Proteomes" id="UP000606653">
    <property type="component" value="Unassembled WGS sequence"/>
</dbReference>
<protein>
    <submittedName>
        <fullName evidence="1">Uncharacterized protein</fullName>
    </submittedName>
</protein>
<evidence type="ECO:0000313" key="2">
    <source>
        <dbReference type="Proteomes" id="UP000606653"/>
    </source>
</evidence>
<dbReference type="EMBL" id="BMLN01000005">
    <property type="protein sequence ID" value="GGO00815.1"/>
    <property type="molecule type" value="Genomic_DNA"/>
</dbReference>
<comment type="caution">
    <text evidence="1">The sequence shown here is derived from an EMBL/GenBank/DDBJ whole genome shotgun (WGS) entry which is preliminary data.</text>
</comment>
<dbReference type="RefSeq" id="WP_018978533.1">
    <property type="nucleotide sequence ID" value="NZ_BMLN01000005.1"/>
</dbReference>
<organism evidence="1 2">
    <name type="scientific">Saccharibacillus kuerlensis</name>
    <dbReference type="NCBI Taxonomy" id="459527"/>
    <lineage>
        <taxon>Bacteria</taxon>
        <taxon>Bacillati</taxon>
        <taxon>Bacillota</taxon>
        <taxon>Bacilli</taxon>
        <taxon>Bacillales</taxon>
        <taxon>Paenibacillaceae</taxon>
        <taxon>Saccharibacillus</taxon>
    </lineage>
</organism>
<name>A0ABQ2L311_9BACL</name>
<sequence>MDNIIFITFKQEEELNTVLESLREHPVTEEYSVLQASVLRKLSGKTVCEREEHFAEDGTDTRHLTNDLIDSIVSVMSGPVGSLIGGYTGPLLDADHNAKQIVEDSGMLEAIAAKLNENEWGLLVLARENNEISLSSRFNSLGASAVVRKDAALVAYEVMNAQELRSEWEERHGVLDANSADDAMKESIREELRERANRNSFEQEQSVRLMLQGDFEYLHNKVKGFSKSAGTPSSD</sequence>
<reference evidence="2" key="1">
    <citation type="journal article" date="2019" name="Int. J. Syst. Evol. Microbiol.">
        <title>The Global Catalogue of Microorganisms (GCM) 10K type strain sequencing project: providing services to taxonomists for standard genome sequencing and annotation.</title>
        <authorList>
            <consortium name="The Broad Institute Genomics Platform"/>
            <consortium name="The Broad Institute Genome Sequencing Center for Infectious Disease"/>
            <person name="Wu L."/>
            <person name="Ma J."/>
        </authorList>
    </citation>
    <scope>NUCLEOTIDE SEQUENCE [LARGE SCALE GENOMIC DNA]</scope>
    <source>
        <strain evidence="2">CGMCC 1.6964</strain>
    </source>
</reference>
<evidence type="ECO:0000313" key="1">
    <source>
        <dbReference type="EMBL" id="GGO00815.1"/>
    </source>
</evidence>
<accession>A0ABQ2L311</accession>